<keyword evidence="1" id="KW-1133">Transmembrane helix</keyword>
<dbReference type="Proteomes" id="UP001596312">
    <property type="component" value="Unassembled WGS sequence"/>
</dbReference>
<evidence type="ECO:0000313" key="2">
    <source>
        <dbReference type="EMBL" id="MFC6903928.1"/>
    </source>
</evidence>
<feature type="transmembrane region" description="Helical" evidence="1">
    <location>
        <begin position="28"/>
        <end position="50"/>
    </location>
</feature>
<sequence length="341" mass="38770">MGSDPDGFVERIRNSQFRLWLLLRLNRWVLAGAILSIVFVSLVVATQARISPFRVLVSDNDALWWIFSAFIGAIITGVTLVVSIGQIVLSQELGAVGDQRERMEESMDFRKDIEDEIDLSVSPPEPAAFLKLLVDRTGAQAEHLQEVVEDERDEELKEKIDDYVDDLLENAEEVSDGLDNAQFGTFEVLWSSFKFNYSWKIFEARRIRNDHRESLSEDAEETFDELLERLKLFGPAREHFKTLYFQWELVNVSRALLYASIPALITIGIILMNVGPTAFPGTTLGIDNIVWVAAFGFTVGVTPFVILLSYTLRIMTLAKRTLAMGPFILRKAEREEDIDWS</sequence>
<organism evidence="2 3">
    <name type="scientific">Halalkalicoccus tibetensis</name>
    <dbReference type="NCBI Taxonomy" id="175632"/>
    <lineage>
        <taxon>Archaea</taxon>
        <taxon>Methanobacteriati</taxon>
        <taxon>Methanobacteriota</taxon>
        <taxon>Stenosarchaea group</taxon>
        <taxon>Halobacteria</taxon>
        <taxon>Halobacteriales</taxon>
        <taxon>Halococcaceae</taxon>
        <taxon>Halalkalicoccus</taxon>
    </lineage>
</organism>
<feature type="transmembrane region" description="Helical" evidence="1">
    <location>
        <begin position="62"/>
        <end position="84"/>
    </location>
</feature>
<evidence type="ECO:0000313" key="3">
    <source>
        <dbReference type="Proteomes" id="UP001596312"/>
    </source>
</evidence>
<evidence type="ECO:0000256" key="1">
    <source>
        <dbReference type="SAM" id="Phobius"/>
    </source>
</evidence>
<keyword evidence="1" id="KW-0472">Membrane</keyword>
<protein>
    <submittedName>
        <fullName evidence="2">Uncharacterized protein</fullName>
    </submittedName>
</protein>
<dbReference type="EMBL" id="JBHSXQ010000001">
    <property type="protein sequence ID" value="MFC6903928.1"/>
    <property type="molecule type" value="Genomic_DNA"/>
</dbReference>
<gene>
    <name evidence="2" type="ORF">ACFQGH_01805</name>
</gene>
<reference evidence="2 3" key="1">
    <citation type="journal article" date="2019" name="Int. J. Syst. Evol. Microbiol.">
        <title>The Global Catalogue of Microorganisms (GCM) 10K type strain sequencing project: providing services to taxonomists for standard genome sequencing and annotation.</title>
        <authorList>
            <consortium name="The Broad Institute Genomics Platform"/>
            <consortium name="The Broad Institute Genome Sequencing Center for Infectious Disease"/>
            <person name="Wu L."/>
            <person name="Ma J."/>
        </authorList>
    </citation>
    <scope>NUCLEOTIDE SEQUENCE [LARGE SCALE GENOMIC DNA]</scope>
    <source>
        <strain evidence="2 3">CGMCC 1.3240</strain>
    </source>
</reference>
<proteinExistence type="predicted"/>
<keyword evidence="1" id="KW-0812">Transmembrane</keyword>
<dbReference type="Pfam" id="PF25927">
    <property type="entry name" value="DUF7972"/>
    <property type="match status" value="1"/>
</dbReference>
<dbReference type="AlphaFoldDB" id="A0ABD5UXS2"/>
<dbReference type="InterPro" id="IPR058278">
    <property type="entry name" value="DUF7972"/>
</dbReference>
<feature type="transmembrane region" description="Helical" evidence="1">
    <location>
        <begin position="255"/>
        <end position="274"/>
    </location>
</feature>
<comment type="caution">
    <text evidence="2">The sequence shown here is derived from an EMBL/GenBank/DDBJ whole genome shotgun (WGS) entry which is preliminary data.</text>
</comment>
<feature type="transmembrane region" description="Helical" evidence="1">
    <location>
        <begin position="289"/>
        <end position="310"/>
    </location>
</feature>
<dbReference type="RefSeq" id="WP_340602421.1">
    <property type="nucleotide sequence ID" value="NZ_JBBMXV010000001.1"/>
</dbReference>
<name>A0ABD5UXS2_9EURY</name>
<keyword evidence="3" id="KW-1185">Reference proteome</keyword>
<accession>A0ABD5UXS2</accession>